<comment type="caution">
    <text evidence="3">The sequence shown here is derived from an EMBL/GenBank/DDBJ whole genome shotgun (WGS) entry which is preliminary data.</text>
</comment>
<evidence type="ECO:0000256" key="1">
    <source>
        <dbReference type="ARBA" id="ARBA00022801"/>
    </source>
</evidence>
<name>A0ABT1H393_9NOCA</name>
<proteinExistence type="predicted"/>
<organism evidence="3 4">
    <name type="scientific">Williamsia serinedens</name>
    <dbReference type="NCBI Taxonomy" id="391736"/>
    <lineage>
        <taxon>Bacteria</taxon>
        <taxon>Bacillati</taxon>
        <taxon>Actinomycetota</taxon>
        <taxon>Actinomycetes</taxon>
        <taxon>Mycobacteriales</taxon>
        <taxon>Nocardiaceae</taxon>
        <taxon>Williamsia</taxon>
    </lineage>
</organism>
<dbReference type="SUPFAM" id="SSF52499">
    <property type="entry name" value="Isochorismatase-like hydrolases"/>
    <property type="match status" value="1"/>
</dbReference>
<dbReference type="InterPro" id="IPR036380">
    <property type="entry name" value="Isochorismatase-like_sf"/>
</dbReference>
<dbReference type="Proteomes" id="UP001205740">
    <property type="component" value="Unassembled WGS sequence"/>
</dbReference>
<evidence type="ECO:0000313" key="4">
    <source>
        <dbReference type="Proteomes" id="UP001205740"/>
    </source>
</evidence>
<dbReference type="InterPro" id="IPR050272">
    <property type="entry name" value="Isochorismatase-like_hydrls"/>
</dbReference>
<evidence type="ECO:0000259" key="2">
    <source>
        <dbReference type="Pfam" id="PF00857"/>
    </source>
</evidence>
<sequence length="178" mass="18729">MDFQNGIVDRFDGTSALANAVSAADAARAASIPVLFVRVAFRPGHPEIASSNLGFGRIADSAGETMTESAHGTQIHPALSPRADEPVVTKRRVSAFTGSDLEVLLRGLAADHLVLAGISTSGVVLSTLRQAADLDHRITVLADACADRRRDVHDLLMEAVFPNQATVTTTADWVASLS</sequence>
<dbReference type="PANTHER" id="PTHR43540">
    <property type="entry name" value="PEROXYUREIDOACRYLATE/UREIDOACRYLATE AMIDOHYDROLASE-RELATED"/>
    <property type="match status" value="1"/>
</dbReference>
<accession>A0ABT1H393</accession>
<reference evidence="3 4" key="1">
    <citation type="submission" date="2022-06" db="EMBL/GenBank/DDBJ databases">
        <title>Genomic Encyclopedia of Archaeal and Bacterial Type Strains, Phase II (KMG-II): from individual species to whole genera.</title>
        <authorList>
            <person name="Goeker M."/>
        </authorList>
    </citation>
    <scope>NUCLEOTIDE SEQUENCE [LARGE SCALE GENOMIC DNA]</scope>
    <source>
        <strain evidence="3 4">DSM 45037</strain>
    </source>
</reference>
<feature type="domain" description="Isochorismatase-like" evidence="2">
    <location>
        <begin position="2"/>
        <end position="172"/>
    </location>
</feature>
<gene>
    <name evidence="3" type="ORF">LX12_001402</name>
</gene>
<keyword evidence="4" id="KW-1185">Reference proteome</keyword>
<dbReference type="EMBL" id="JAMTCG010000002">
    <property type="protein sequence ID" value="MCP2160223.1"/>
    <property type="molecule type" value="Genomic_DNA"/>
</dbReference>
<keyword evidence="1" id="KW-0378">Hydrolase</keyword>
<dbReference type="Gene3D" id="3.40.50.850">
    <property type="entry name" value="Isochorismatase-like"/>
    <property type="match status" value="1"/>
</dbReference>
<dbReference type="PANTHER" id="PTHR43540:SF1">
    <property type="entry name" value="ISOCHORISMATASE HYDROLASE"/>
    <property type="match status" value="1"/>
</dbReference>
<dbReference type="InterPro" id="IPR000868">
    <property type="entry name" value="Isochorismatase-like_dom"/>
</dbReference>
<dbReference type="Pfam" id="PF00857">
    <property type="entry name" value="Isochorismatase"/>
    <property type="match status" value="1"/>
</dbReference>
<dbReference type="PRINTS" id="PR01398">
    <property type="entry name" value="ISCHRISMTASE"/>
</dbReference>
<dbReference type="CDD" id="cd00431">
    <property type="entry name" value="cysteine_hydrolases"/>
    <property type="match status" value="1"/>
</dbReference>
<evidence type="ECO:0000313" key="3">
    <source>
        <dbReference type="EMBL" id="MCP2160223.1"/>
    </source>
</evidence>
<dbReference type="InterPro" id="IPR016291">
    <property type="entry name" value="Isochorismatase"/>
</dbReference>
<protein>
    <submittedName>
        <fullName evidence="3">Nicotinamidase-related amidase</fullName>
    </submittedName>
</protein>